<dbReference type="EMBL" id="JAVYJV010000009">
    <property type="protein sequence ID" value="KAK4362488.1"/>
    <property type="molecule type" value="Genomic_DNA"/>
</dbReference>
<evidence type="ECO:0000313" key="1">
    <source>
        <dbReference type="EMBL" id="KAK4362488.1"/>
    </source>
</evidence>
<name>A0AAE1S2S9_9SOLA</name>
<dbReference type="AlphaFoldDB" id="A0AAE1S2S9"/>
<keyword evidence="2" id="KW-1185">Reference proteome</keyword>
<accession>A0AAE1S2S9</accession>
<reference evidence="1" key="1">
    <citation type="submission" date="2023-12" db="EMBL/GenBank/DDBJ databases">
        <title>Genome assembly of Anisodus tanguticus.</title>
        <authorList>
            <person name="Wang Y.-J."/>
        </authorList>
    </citation>
    <scope>NUCLEOTIDE SEQUENCE</scope>
    <source>
        <strain evidence="1">KB-2021</strain>
        <tissue evidence="1">Leaf</tissue>
    </source>
</reference>
<gene>
    <name evidence="1" type="ORF">RND71_017729</name>
</gene>
<comment type="caution">
    <text evidence="1">The sequence shown here is derived from an EMBL/GenBank/DDBJ whole genome shotgun (WGS) entry which is preliminary data.</text>
</comment>
<proteinExistence type="predicted"/>
<dbReference type="Proteomes" id="UP001291623">
    <property type="component" value="Unassembled WGS sequence"/>
</dbReference>
<protein>
    <submittedName>
        <fullName evidence="1">Uncharacterized protein</fullName>
    </submittedName>
</protein>
<evidence type="ECO:0000313" key="2">
    <source>
        <dbReference type="Proteomes" id="UP001291623"/>
    </source>
</evidence>
<sequence>MLKNGRSAEKDTSVDRRMVTRAAKINSEIRISEPRSATQIVVSTSVLSTAVRSVNHCSNSSSTQIAKIQDTSVDCSSVLRTALPASVSKSPNQEKSVLCHLLLCCVFNI</sequence>
<organism evidence="1 2">
    <name type="scientific">Anisodus tanguticus</name>
    <dbReference type="NCBI Taxonomy" id="243964"/>
    <lineage>
        <taxon>Eukaryota</taxon>
        <taxon>Viridiplantae</taxon>
        <taxon>Streptophyta</taxon>
        <taxon>Embryophyta</taxon>
        <taxon>Tracheophyta</taxon>
        <taxon>Spermatophyta</taxon>
        <taxon>Magnoliopsida</taxon>
        <taxon>eudicotyledons</taxon>
        <taxon>Gunneridae</taxon>
        <taxon>Pentapetalae</taxon>
        <taxon>asterids</taxon>
        <taxon>lamiids</taxon>
        <taxon>Solanales</taxon>
        <taxon>Solanaceae</taxon>
        <taxon>Solanoideae</taxon>
        <taxon>Hyoscyameae</taxon>
        <taxon>Anisodus</taxon>
    </lineage>
</organism>